<dbReference type="InParanoid" id="A0A1Q6DVW0"/>
<dbReference type="SUPFAM" id="SSF116726">
    <property type="entry name" value="TrkA C-terminal domain-like"/>
    <property type="match status" value="1"/>
</dbReference>
<dbReference type="Pfam" id="PF02080">
    <property type="entry name" value="TrkA_C"/>
    <property type="match status" value="1"/>
</dbReference>
<dbReference type="Proteomes" id="UP000185744">
    <property type="component" value="Unassembled WGS sequence"/>
</dbReference>
<keyword evidence="3 5" id="KW-1133">Transmembrane helix</keyword>
<comment type="caution">
    <text evidence="7">The sequence shown here is derived from an EMBL/GenBank/DDBJ whole genome shotgun (WGS) entry which is preliminary data.</text>
</comment>
<gene>
    <name evidence="7" type="ORF">BTN85_0969</name>
</gene>
<name>A0A1Q6DVW0_METT1</name>
<keyword evidence="2 5" id="KW-0812">Transmembrane</keyword>
<evidence type="ECO:0000256" key="5">
    <source>
        <dbReference type="SAM" id="Phobius"/>
    </source>
</evidence>
<evidence type="ECO:0000313" key="8">
    <source>
        <dbReference type="Proteomes" id="UP000185744"/>
    </source>
</evidence>
<evidence type="ECO:0000256" key="2">
    <source>
        <dbReference type="ARBA" id="ARBA00022692"/>
    </source>
</evidence>
<sequence length="131" mass="14854">MLTLIGTLTNLPASNISANLLNHPCSMFEFTLLGFIVLLTRSIYLMTIGYRLLPDRVTHERDYIRKYNGKEYLKFVEIVVSPGSSLIGETLKSSTFQQRYNATVLAFRGRGKTIHDRLNETEIRAGDSLLL</sequence>
<evidence type="ECO:0000259" key="6">
    <source>
        <dbReference type="PROSITE" id="PS51202"/>
    </source>
</evidence>
<dbReference type="GO" id="GO:0006813">
    <property type="term" value="P:potassium ion transport"/>
    <property type="evidence" value="ECO:0007669"/>
    <property type="project" value="InterPro"/>
</dbReference>
<comment type="subcellular location">
    <subcellularLocation>
        <location evidence="1">Membrane</location>
        <topology evidence="1">Multi-pass membrane protein</topology>
    </subcellularLocation>
</comment>
<dbReference type="InterPro" id="IPR051679">
    <property type="entry name" value="DASS-Related_Transporters"/>
</dbReference>
<dbReference type="EMBL" id="MSDW01000001">
    <property type="protein sequence ID" value="OKY78478.1"/>
    <property type="molecule type" value="Genomic_DNA"/>
</dbReference>
<dbReference type="GO" id="GO:0005886">
    <property type="term" value="C:plasma membrane"/>
    <property type="evidence" value="ECO:0007669"/>
    <property type="project" value="TreeGrafter"/>
</dbReference>
<feature type="transmembrane region" description="Helical" evidence="5">
    <location>
        <begin position="30"/>
        <end position="53"/>
    </location>
</feature>
<dbReference type="PANTHER" id="PTHR43652:SF2">
    <property type="entry name" value="BASIC AMINO ACID ANTIPORTER YFCC-RELATED"/>
    <property type="match status" value="1"/>
</dbReference>
<keyword evidence="4 5" id="KW-0472">Membrane</keyword>
<dbReference type="STRING" id="1903181.BTN85_0969"/>
<evidence type="ECO:0000256" key="4">
    <source>
        <dbReference type="ARBA" id="ARBA00023136"/>
    </source>
</evidence>
<evidence type="ECO:0000313" key="7">
    <source>
        <dbReference type="EMBL" id="OKY78478.1"/>
    </source>
</evidence>
<organism evidence="7 8">
    <name type="scientific">Methanohalarchaeum thermophilum</name>
    <dbReference type="NCBI Taxonomy" id="1903181"/>
    <lineage>
        <taxon>Archaea</taxon>
        <taxon>Methanobacteriati</taxon>
        <taxon>Methanobacteriota</taxon>
        <taxon>Methanonatronarchaeia</taxon>
        <taxon>Methanonatronarchaeales</taxon>
        <taxon>Methanonatronarchaeaceae</taxon>
        <taxon>Candidatus Methanohalarchaeum</taxon>
    </lineage>
</organism>
<reference evidence="7" key="1">
    <citation type="submission" date="2016-12" db="EMBL/GenBank/DDBJ databases">
        <title>Discovery of methanogenic haloarchaea.</title>
        <authorList>
            <person name="Sorokin D.Y."/>
            <person name="Makarova K.S."/>
            <person name="Abbas B."/>
            <person name="Ferrer M."/>
            <person name="Golyshin P.N."/>
        </authorList>
    </citation>
    <scope>NUCLEOTIDE SEQUENCE [LARGE SCALE GENOMIC DNA]</scope>
    <source>
        <strain evidence="7">HMET1</strain>
    </source>
</reference>
<feature type="domain" description="RCK C-terminal" evidence="6">
    <location>
        <begin position="61"/>
        <end position="131"/>
    </location>
</feature>
<dbReference type="Gene3D" id="3.30.70.1450">
    <property type="entry name" value="Regulator of K+ conductance, C-terminal domain"/>
    <property type="match status" value="1"/>
</dbReference>
<evidence type="ECO:0000256" key="1">
    <source>
        <dbReference type="ARBA" id="ARBA00004141"/>
    </source>
</evidence>
<dbReference type="PANTHER" id="PTHR43652">
    <property type="entry name" value="BASIC AMINO ACID ANTIPORTER YFCC-RELATED"/>
    <property type="match status" value="1"/>
</dbReference>
<dbReference type="AlphaFoldDB" id="A0A1Q6DVW0"/>
<dbReference type="InterPro" id="IPR036721">
    <property type="entry name" value="RCK_C_sf"/>
</dbReference>
<dbReference type="GO" id="GO:0008324">
    <property type="term" value="F:monoatomic cation transmembrane transporter activity"/>
    <property type="evidence" value="ECO:0007669"/>
    <property type="project" value="InterPro"/>
</dbReference>
<proteinExistence type="predicted"/>
<dbReference type="PROSITE" id="PS51202">
    <property type="entry name" value="RCK_C"/>
    <property type="match status" value="1"/>
</dbReference>
<dbReference type="InterPro" id="IPR006037">
    <property type="entry name" value="RCK_C"/>
</dbReference>
<keyword evidence="8" id="KW-1185">Reference proteome</keyword>
<evidence type="ECO:0000256" key="3">
    <source>
        <dbReference type="ARBA" id="ARBA00022989"/>
    </source>
</evidence>
<accession>A0A1Q6DVW0</accession>
<protein>
    <submittedName>
        <fullName evidence="7">K+/H+ antiporter YhaU, regulatory subunit KhtT</fullName>
    </submittedName>
</protein>